<feature type="transmembrane region" description="Helical" evidence="1">
    <location>
        <begin position="12"/>
        <end position="30"/>
    </location>
</feature>
<feature type="transmembrane region" description="Helical" evidence="1">
    <location>
        <begin position="225"/>
        <end position="241"/>
    </location>
</feature>
<proteinExistence type="predicted"/>
<feature type="transmembrane region" description="Helical" evidence="1">
    <location>
        <begin position="193"/>
        <end position="219"/>
    </location>
</feature>
<protein>
    <submittedName>
        <fullName evidence="2">Wzy</fullName>
    </submittedName>
</protein>
<reference evidence="2" key="1">
    <citation type="journal article" date="2013" name="PLoS ONE">
        <title>Diversity in the major polysaccharide antigen of Acinetobacter baumannii assessed by DNA sequencing, and development of a molecular serotyping scheme.</title>
        <authorList>
            <person name="Hu D."/>
            <person name="Liu B."/>
            <person name="Dijkshoorn L."/>
            <person name="Wang L."/>
            <person name="Reeves P.R."/>
        </authorList>
    </citation>
    <scope>NUCLEOTIDE SEQUENCE</scope>
    <source>
        <strain evidence="2">LUH3483</strain>
    </source>
</reference>
<feature type="transmembrane region" description="Helical" evidence="1">
    <location>
        <begin position="65"/>
        <end position="83"/>
    </location>
</feature>
<organism evidence="2">
    <name type="scientific">Acinetobacter nosocomialis</name>
    <dbReference type="NCBI Taxonomy" id="106654"/>
    <lineage>
        <taxon>Bacteria</taxon>
        <taxon>Pseudomonadati</taxon>
        <taxon>Pseudomonadota</taxon>
        <taxon>Gammaproteobacteria</taxon>
        <taxon>Moraxellales</taxon>
        <taxon>Moraxellaceae</taxon>
        <taxon>Acinetobacter</taxon>
        <taxon>Acinetobacter calcoaceticus/baumannii complex</taxon>
    </lineage>
</organism>
<name>V5RBF9_ACINO</name>
<feature type="transmembrane region" description="Helical" evidence="1">
    <location>
        <begin position="335"/>
        <end position="366"/>
    </location>
</feature>
<keyword evidence="1" id="KW-0472">Membrane</keyword>
<evidence type="ECO:0000256" key="1">
    <source>
        <dbReference type="SAM" id="Phobius"/>
    </source>
</evidence>
<feature type="transmembrane region" description="Helical" evidence="1">
    <location>
        <begin position="121"/>
        <end position="143"/>
    </location>
</feature>
<feature type="transmembrane region" description="Helical" evidence="1">
    <location>
        <begin position="308"/>
        <end position="329"/>
    </location>
</feature>
<keyword evidence="1" id="KW-1133">Transmembrane helix</keyword>
<sequence length="377" mass="44050">MYKKHPESKMKGFSSSLCFLLILFCSFFSVNSLPVNPVYCLGFPLILFSFLFFKSVIDKFQLGFYCYFLISCMFFAIGSYYFSNIDSKINYLSTILYLYCILMGAQTVATGMNIGINRRVYIYRFIFNLLIVFMILEFFLRVVNSSHTGSFYDYKWSLLYFDSNFVSFIILFFLMFAVFLKEKKIFNIGKMRFSFLFVLLILTFSRASLVSFIVTYLFVKSGNKYKTPIFILFLIGYFYIASELIGKYTSGVSYVDVDGSFNSKFYLISVAIDNYNSIPVINKLFGIGLNNFLYYSDGIFAHNIFITLLYEFGVLGTIMFIFFLCYSYYKIGKDVAYIYIPLLVAGFSLFSAYVPFLFVLIACMYIETRYLKQKFKY</sequence>
<feature type="transmembrane region" description="Helical" evidence="1">
    <location>
        <begin position="163"/>
        <end position="181"/>
    </location>
</feature>
<dbReference type="EMBL" id="KC526907">
    <property type="protein sequence ID" value="AHB32538.1"/>
    <property type="molecule type" value="Genomic_DNA"/>
</dbReference>
<evidence type="ECO:0000313" key="2">
    <source>
        <dbReference type="EMBL" id="AHB32538.1"/>
    </source>
</evidence>
<gene>
    <name evidence="2" type="primary">wzy</name>
</gene>
<keyword evidence="1" id="KW-0812">Transmembrane</keyword>
<feature type="transmembrane region" description="Helical" evidence="1">
    <location>
        <begin position="89"/>
        <end position="109"/>
    </location>
</feature>
<feature type="transmembrane region" description="Helical" evidence="1">
    <location>
        <begin position="36"/>
        <end position="53"/>
    </location>
</feature>
<accession>V5RBF9</accession>
<dbReference type="AlphaFoldDB" id="V5RBF9"/>